<dbReference type="Proteomes" id="UP001558652">
    <property type="component" value="Unassembled WGS sequence"/>
</dbReference>
<keyword evidence="9" id="KW-0472">Membrane</keyword>
<keyword evidence="4" id="KW-0813">Transport</keyword>
<proteinExistence type="inferred from homology"/>
<keyword evidence="8" id="KW-0496">Mitochondrion</keyword>
<evidence type="ECO:0000256" key="1">
    <source>
        <dbReference type="ARBA" id="ARBA00004443"/>
    </source>
</evidence>
<dbReference type="PANTHER" id="PTHR12868">
    <property type="entry name" value="NADH-UBIQUINONE OXIDOREDUCTASE B22 SUBUNIT"/>
    <property type="match status" value="1"/>
</dbReference>
<evidence type="ECO:0000256" key="2">
    <source>
        <dbReference type="ARBA" id="ARBA00009508"/>
    </source>
</evidence>
<accession>A0ABD0XVJ2</accession>
<dbReference type="PANTHER" id="PTHR12868:SF0">
    <property type="entry name" value="NADH DEHYDROGENASE [UBIQUINONE] 1 BETA SUBCOMPLEX SUBUNIT 9"/>
    <property type="match status" value="1"/>
</dbReference>
<dbReference type="EMBL" id="JBFDAA010000020">
    <property type="protein sequence ID" value="KAL1115286.1"/>
    <property type="molecule type" value="Genomic_DNA"/>
</dbReference>
<comment type="similarity">
    <text evidence="2">Belongs to the complex I LYR family.</text>
</comment>
<dbReference type="AlphaFoldDB" id="A0ABD0XVJ2"/>
<evidence type="ECO:0000256" key="5">
    <source>
        <dbReference type="ARBA" id="ARBA00022660"/>
    </source>
</evidence>
<evidence type="ECO:0000313" key="10">
    <source>
        <dbReference type="EMBL" id="KAL1115286.1"/>
    </source>
</evidence>
<keyword evidence="5" id="KW-0679">Respiratory chain</keyword>
<dbReference type="GO" id="GO:0005743">
    <property type="term" value="C:mitochondrial inner membrane"/>
    <property type="evidence" value="ECO:0007669"/>
    <property type="project" value="UniProtKB-SubCell"/>
</dbReference>
<gene>
    <name evidence="10" type="ORF">AAG570_007317</name>
</gene>
<name>A0ABD0XVJ2_9HEMI</name>
<keyword evidence="11" id="KW-1185">Reference proteome</keyword>
<evidence type="ECO:0000256" key="4">
    <source>
        <dbReference type="ARBA" id="ARBA00022448"/>
    </source>
</evidence>
<evidence type="ECO:0000256" key="9">
    <source>
        <dbReference type="ARBA" id="ARBA00023136"/>
    </source>
</evidence>
<evidence type="ECO:0000256" key="7">
    <source>
        <dbReference type="ARBA" id="ARBA00022982"/>
    </source>
</evidence>
<comment type="caution">
    <text evidence="10">The sequence shown here is derived from an EMBL/GenBank/DDBJ whole genome shotgun (WGS) entry which is preliminary data.</text>
</comment>
<keyword evidence="7" id="KW-0249">Electron transport</keyword>
<protein>
    <recommendedName>
        <fullName evidence="3">NADH dehydrogenase [ubiquinone] 1 beta subcomplex subunit 9</fullName>
    </recommendedName>
</protein>
<evidence type="ECO:0000256" key="3">
    <source>
        <dbReference type="ARBA" id="ARBA00018684"/>
    </source>
</evidence>
<comment type="subcellular location">
    <subcellularLocation>
        <location evidence="1">Mitochondrion inner membrane</location>
        <topology evidence="1">Peripheral membrane protein</topology>
        <orientation evidence="1">Matrix side</orientation>
    </subcellularLocation>
</comment>
<evidence type="ECO:0000313" key="11">
    <source>
        <dbReference type="Proteomes" id="UP001558652"/>
    </source>
</evidence>
<reference evidence="10 11" key="1">
    <citation type="submission" date="2024-07" db="EMBL/GenBank/DDBJ databases">
        <title>Chromosome-level genome assembly of the water stick insect Ranatra chinensis (Heteroptera: Nepidae).</title>
        <authorList>
            <person name="Liu X."/>
        </authorList>
    </citation>
    <scope>NUCLEOTIDE SEQUENCE [LARGE SCALE GENOMIC DNA]</scope>
    <source>
        <strain evidence="10">Cailab_2021Rc</strain>
        <tissue evidence="10">Muscle</tissue>
    </source>
</reference>
<dbReference type="InterPro" id="IPR033034">
    <property type="entry name" value="NDUFB9"/>
</dbReference>
<keyword evidence="6" id="KW-0999">Mitochondrion inner membrane</keyword>
<evidence type="ECO:0000256" key="6">
    <source>
        <dbReference type="ARBA" id="ARBA00022792"/>
    </source>
</evidence>
<sequence>MRDRFEQNRCVSDPIAAHKLLVDGEEELFKSQHWQPKMWPKTIGGNAYGRVSFVPDWVLDYWHPLEKAQYPEYFARREQRKEEFIRMWEKEYGNDPEDKSHHH</sequence>
<organism evidence="10 11">
    <name type="scientific">Ranatra chinensis</name>
    <dbReference type="NCBI Taxonomy" id="642074"/>
    <lineage>
        <taxon>Eukaryota</taxon>
        <taxon>Metazoa</taxon>
        <taxon>Ecdysozoa</taxon>
        <taxon>Arthropoda</taxon>
        <taxon>Hexapoda</taxon>
        <taxon>Insecta</taxon>
        <taxon>Pterygota</taxon>
        <taxon>Neoptera</taxon>
        <taxon>Paraneoptera</taxon>
        <taxon>Hemiptera</taxon>
        <taxon>Heteroptera</taxon>
        <taxon>Panheteroptera</taxon>
        <taxon>Nepomorpha</taxon>
        <taxon>Nepidae</taxon>
        <taxon>Ranatrinae</taxon>
        <taxon>Ranatra</taxon>
    </lineage>
</organism>
<evidence type="ECO:0000256" key="8">
    <source>
        <dbReference type="ARBA" id="ARBA00023128"/>
    </source>
</evidence>